<evidence type="ECO:0000256" key="4">
    <source>
        <dbReference type="ARBA" id="ARBA00023136"/>
    </source>
</evidence>
<dbReference type="InterPro" id="IPR003752">
    <property type="entry name" value="DiS_bond_form_DsbB/BdbC"/>
</dbReference>
<dbReference type="Gene3D" id="1.20.1550.10">
    <property type="entry name" value="DsbB-like"/>
    <property type="match status" value="1"/>
</dbReference>
<proteinExistence type="predicted"/>
<dbReference type="Pfam" id="PF02600">
    <property type="entry name" value="DsbB"/>
    <property type="match status" value="1"/>
</dbReference>
<keyword evidence="4 5" id="KW-0472">Membrane</keyword>
<accession>Q165M3</accession>
<evidence type="ECO:0000256" key="3">
    <source>
        <dbReference type="ARBA" id="ARBA00022989"/>
    </source>
</evidence>
<evidence type="ECO:0000256" key="5">
    <source>
        <dbReference type="SAM" id="Phobius"/>
    </source>
</evidence>
<dbReference type="eggNOG" id="COG1495">
    <property type="taxonomic scope" value="Bacteria"/>
</dbReference>
<dbReference type="AlphaFoldDB" id="Q165M3"/>
<dbReference type="InterPro" id="IPR023380">
    <property type="entry name" value="DsbB-like_sf"/>
</dbReference>
<dbReference type="GO" id="GO:0006457">
    <property type="term" value="P:protein folding"/>
    <property type="evidence" value="ECO:0007669"/>
    <property type="project" value="InterPro"/>
</dbReference>
<keyword evidence="2 5" id="KW-0812">Transmembrane</keyword>
<evidence type="ECO:0000256" key="1">
    <source>
        <dbReference type="ARBA" id="ARBA00004141"/>
    </source>
</evidence>
<comment type="subcellular location">
    <subcellularLocation>
        <location evidence="1">Membrane</location>
        <topology evidence="1">Multi-pass membrane protein</topology>
    </subcellularLocation>
</comment>
<keyword evidence="7" id="KW-1185">Reference proteome</keyword>
<evidence type="ECO:0000256" key="2">
    <source>
        <dbReference type="ARBA" id="ARBA00022692"/>
    </source>
</evidence>
<gene>
    <name evidence="6" type="ordered locus">RD1_2790</name>
</gene>
<keyword evidence="3 5" id="KW-1133">Transmembrane helix</keyword>
<protein>
    <submittedName>
        <fullName evidence="6">Disulfide bond formation protein, putative</fullName>
    </submittedName>
</protein>
<dbReference type="Proteomes" id="UP000007029">
    <property type="component" value="Chromosome"/>
</dbReference>
<evidence type="ECO:0000313" key="7">
    <source>
        <dbReference type="Proteomes" id="UP000007029"/>
    </source>
</evidence>
<dbReference type="PIRSF" id="PIRSF033913">
    <property type="entry name" value="S-S_format_DsbB"/>
    <property type="match status" value="1"/>
</dbReference>
<feature type="transmembrane region" description="Helical" evidence="5">
    <location>
        <begin position="66"/>
        <end position="84"/>
    </location>
</feature>
<name>Q165M3_ROSDO</name>
<dbReference type="GO" id="GO:0016020">
    <property type="term" value="C:membrane"/>
    <property type="evidence" value="ECO:0007669"/>
    <property type="project" value="UniProtKB-SubCell"/>
</dbReference>
<reference evidence="6 7" key="1">
    <citation type="journal article" date="2007" name="J. Bacteriol.">
        <title>The complete genome sequence of Roseobacter denitrificans reveals a mixotrophic rather than photosynthetic metabolism.</title>
        <authorList>
            <person name="Swingley W.D."/>
            <person name="Sadekar S."/>
            <person name="Mastrian S.D."/>
            <person name="Matthies H.J."/>
            <person name="Hao J."/>
            <person name="Ramos H."/>
            <person name="Acharya C.R."/>
            <person name="Conrad A.L."/>
            <person name="Taylor H.L."/>
            <person name="Dejesa L.C."/>
            <person name="Shah M.K."/>
            <person name="O'huallachain M.E."/>
            <person name="Lince M.T."/>
            <person name="Blankenship R.E."/>
            <person name="Beatty J.T."/>
            <person name="Touchman J.W."/>
        </authorList>
    </citation>
    <scope>NUCLEOTIDE SEQUENCE [LARGE SCALE GENOMIC DNA]</scope>
    <source>
        <strain evidence="7">ATCC 33942 / OCh 114</strain>
    </source>
</reference>
<organism evidence="6 7">
    <name type="scientific">Roseobacter denitrificans (strain ATCC 33942 / OCh 114)</name>
    <name type="common">Erythrobacter sp. (strain OCh 114)</name>
    <name type="synonym">Roseobacter denitrificans</name>
    <dbReference type="NCBI Taxonomy" id="375451"/>
    <lineage>
        <taxon>Bacteria</taxon>
        <taxon>Pseudomonadati</taxon>
        <taxon>Pseudomonadota</taxon>
        <taxon>Alphaproteobacteria</taxon>
        <taxon>Rhodobacterales</taxon>
        <taxon>Roseobacteraceae</taxon>
        <taxon>Roseobacter</taxon>
    </lineage>
</organism>
<dbReference type="STRING" id="375451.RD1_2790"/>
<dbReference type="SUPFAM" id="SSF158442">
    <property type="entry name" value="DsbB-like"/>
    <property type="match status" value="1"/>
</dbReference>
<sequence>MDGVLNGARLASLAAFGSAALLAGAFLFQALGYAPCQMCIWQRYPHGVAMAIGLIALAVHQKWLRLVGAAAALTTSAIGFYHAGVEQRWWQGPTTCSSAPIGNISADALLDQIMNAPLVRCDDIPWEMLGLSMAGWNGVLSLALAALWLTAYRRA</sequence>
<dbReference type="HOGENOM" id="CLU_098660_0_0_5"/>
<evidence type="ECO:0000313" key="6">
    <source>
        <dbReference type="EMBL" id="ABG32320.1"/>
    </source>
</evidence>
<dbReference type="EMBL" id="CP000362">
    <property type="protein sequence ID" value="ABG32320.1"/>
    <property type="molecule type" value="Genomic_DNA"/>
</dbReference>
<dbReference type="InterPro" id="IPR024199">
    <property type="entry name" value="Uncharacterised_DsbB"/>
</dbReference>
<feature type="transmembrane region" description="Helical" evidence="5">
    <location>
        <begin position="133"/>
        <end position="152"/>
    </location>
</feature>
<dbReference type="GO" id="GO:0015035">
    <property type="term" value="F:protein-disulfide reductase activity"/>
    <property type="evidence" value="ECO:0007669"/>
    <property type="project" value="InterPro"/>
</dbReference>
<dbReference type="KEGG" id="rde:RD1_2790"/>